<evidence type="ECO:0000313" key="2">
    <source>
        <dbReference type="EMBL" id="RZC47527.1"/>
    </source>
</evidence>
<protein>
    <recommendedName>
        <fullName evidence="4">Defensin-like protein</fullName>
    </recommendedName>
</protein>
<gene>
    <name evidence="2" type="ORF">C5167_040468</name>
</gene>
<dbReference type="AlphaFoldDB" id="A0A4Y7IF47"/>
<evidence type="ECO:0000313" key="3">
    <source>
        <dbReference type="Proteomes" id="UP000316621"/>
    </source>
</evidence>
<dbReference type="Gramene" id="RZC47527">
    <property type="protein sequence ID" value="RZC47527"/>
    <property type="gene ID" value="C5167_040468"/>
</dbReference>
<dbReference type="EMBL" id="CM010715">
    <property type="protein sequence ID" value="RZC47527.1"/>
    <property type="molecule type" value="Genomic_DNA"/>
</dbReference>
<feature type="signal peptide" evidence="1">
    <location>
        <begin position="1"/>
        <end position="27"/>
    </location>
</feature>
<accession>A0A4Y7IF47</accession>
<feature type="chain" id="PRO_5021276744" description="Defensin-like protein" evidence="1">
    <location>
        <begin position="28"/>
        <end position="94"/>
    </location>
</feature>
<keyword evidence="1" id="KW-0732">Signal</keyword>
<keyword evidence="3" id="KW-1185">Reference proteome</keyword>
<reference evidence="2 3" key="1">
    <citation type="journal article" date="2018" name="Science">
        <title>The opium poppy genome and morphinan production.</title>
        <authorList>
            <person name="Guo L."/>
            <person name="Winzer T."/>
            <person name="Yang X."/>
            <person name="Li Y."/>
            <person name="Ning Z."/>
            <person name="He Z."/>
            <person name="Teodor R."/>
            <person name="Lu Y."/>
            <person name="Bowser T.A."/>
            <person name="Graham I.A."/>
            <person name="Ye K."/>
        </authorList>
    </citation>
    <scope>NUCLEOTIDE SEQUENCE [LARGE SCALE GENOMIC DNA]</scope>
    <source>
        <strain evidence="3">cv. HN1</strain>
        <tissue evidence="2">Leaves</tissue>
    </source>
</reference>
<proteinExistence type="predicted"/>
<dbReference type="Proteomes" id="UP000316621">
    <property type="component" value="Chromosome 1"/>
</dbReference>
<organism evidence="2 3">
    <name type="scientific">Papaver somniferum</name>
    <name type="common">Opium poppy</name>
    <dbReference type="NCBI Taxonomy" id="3469"/>
    <lineage>
        <taxon>Eukaryota</taxon>
        <taxon>Viridiplantae</taxon>
        <taxon>Streptophyta</taxon>
        <taxon>Embryophyta</taxon>
        <taxon>Tracheophyta</taxon>
        <taxon>Spermatophyta</taxon>
        <taxon>Magnoliopsida</taxon>
        <taxon>Ranunculales</taxon>
        <taxon>Papaveraceae</taxon>
        <taxon>Papaveroideae</taxon>
        <taxon>Papaver</taxon>
    </lineage>
</organism>
<sequence length="94" mass="9738">MAAAKTSMVLFLVALMAISANLQMGSAVGVDCSTGLALELNLFSGQCTSDIYCKSYCNNSCDLEFKTTAVLSVCALHPLLGAIVKVCTCCCASL</sequence>
<evidence type="ECO:0000256" key="1">
    <source>
        <dbReference type="SAM" id="SignalP"/>
    </source>
</evidence>
<name>A0A4Y7IF47_PAPSO</name>
<evidence type="ECO:0008006" key="4">
    <source>
        <dbReference type="Google" id="ProtNLM"/>
    </source>
</evidence>